<dbReference type="AlphaFoldDB" id="A0A0J1GUZ3"/>
<dbReference type="RefSeq" id="WP_047880372.1">
    <property type="nucleotide sequence ID" value="NZ_LDOT01000030.1"/>
</dbReference>
<organism evidence="2 3">
    <name type="scientific">Photobacterium aquae</name>
    <dbReference type="NCBI Taxonomy" id="1195763"/>
    <lineage>
        <taxon>Bacteria</taxon>
        <taxon>Pseudomonadati</taxon>
        <taxon>Pseudomonadota</taxon>
        <taxon>Gammaproteobacteria</taxon>
        <taxon>Vibrionales</taxon>
        <taxon>Vibrionaceae</taxon>
        <taxon>Photobacterium</taxon>
    </lineage>
</organism>
<dbReference type="Pfam" id="PF07963">
    <property type="entry name" value="N_methyl"/>
    <property type="match status" value="1"/>
</dbReference>
<dbReference type="InterPro" id="IPR045584">
    <property type="entry name" value="Pilin-like"/>
</dbReference>
<dbReference type="NCBIfam" id="TIGR02532">
    <property type="entry name" value="IV_pilin_GFxxxE"/>
    <property type="match status" value="1"/>
</dbReference>
<keyword evidence="3" id="KW-1185">Reference proteome</keyword>
<gene>
    <name evidence="2" type="ORF">ABT56_18390</name>
</gene>
<dbReference type="STRING" id="1195763.ABT56_18390"/>
<dbReference type="PATRIC" id="fig|1195763.3.peg.3930"/>
<dbReference type="Gene3D" id="3.30.700.10">
    <property type="entry name" value="Glycoprotein, Type 4 Pilin"/>
    <property type="match status" value="1"/>
</dbReference>
<comment type="caution">
    <text evidence="2">The sequence shown here is derived from an EMBL/GenBank/DDBJ whole genome shotgun (WGS) entry which is preliminary data.</text>
</comment>
<keyword evidence="1" id="KW-0812">Transmembrane</keyword>
<feature type="transmembrane region" description="Helical" evidence="1">
    <location>
        <begin position="7"/>
        <end position="30"/>
    </location>
</feature>
<evidence type="ECO:0000256" key="1">
    <source>
        <dbReference type="SAM" id="Phobius"/>
    </source>
</evidence>
<dbReference type="OrthoDB" id="5874092at2"/>
<reference evidence="2 3" key="1">
    <citation type="submission" date="2015-05" db="EMBL/GenBank/DDBJ databases">
        <title>Photobacterium galathea sp. nov.</title>
        <authorList>
            <person name="Machado H."/>
            <person name="Gram L."/>
        </authorList>
    </citation>
    <scope>NUCLEOTIDE SEQUENCE [LARGE SCALE GENOMIC DNA]</scope>
    <source>
        <strain evidence="2 3">CGMCC 1.12159</strain>
    </source>
</reference>
<evidence type="ECO:0000313" key="3">
    <source>
        <dbReference type="Proteomes" id="UP000036097"/>
    </source>
</evidence>
<name>A0A0J1GUZ3_9GAMM</name>
<dbReference type="EMBL" id="LDOT01000030">
    <property type="protein sequence ID" value="KLV03573.1"/>
    <property type="molecule type" value="Genomic_DNA"/>
</dbReference>
<accession>A0A0J1GUZ3</accession>
<protein>
    <recommendedName>
        <fullName evidence="4">MSHA biogenesis protein MshA</fullName>
    </recommendedName>
</protein>
<dbReference type="SUPFAM" id="SSF54523">
    <property type="entry name" value="Pili subunits"/>
    <property type="match status" value="1"/>
</dbReference>
<keyword evidence="1" id="KW-1133">Transmembrane helix</keyword>
<evidence type="ECO:0000313" key="2">
    <source>
        <dbReference type="EMBL" id="KLV03573.1"/>
    </source>
</evidence>
<evidence type="ECO:0008006" key="4">
    <source>
        <dbReference type="Google" id="ProtNLM"/>
    </source>
</evidence>
<sequence>MKSKGFTLIELVVVIVLIGILAVVAAPRFLNIQNDTRTEVLKNLAGSIMSATGSAYGKLAIDGLEHYSYVSNRPITDGNGIQADIPIAGCEIGASGYCVFRYGYADADPMTISNLVKGVEFRRGDGGDFASIYGHLPGEQHMSYITFKDNIKDLGDQMEELKTNQCYIKYASAQEDGDLPTIEVVPCS</sequence>
<proteinExistence type="predicted"/>
<dbReference type="Proteomes" id="UP000036097">
    <property type="component" value="Unassembled WGS sequence"/>
</dbReference>
<dbReference type="PROSITE" id="PS00409">
    <property type="entry name" value="PROKAR_NTER_METHYL"/>
    <property type="match status" value="1"/>
</dbReference>
<dbReference type="InterPro" id="IPR012902">
    <property type="entry name" value="N_methyl_site"/>
</dbReference>
<keyword evidence="1" id="KW-0472">Membrane</keyword>